<dbReference type="STRING" id="568860.SAMN05421811_12755"/>
<keyword evidence="2" id="KW-1185">Reference proteome</keyword>
<proteinExistence type="predicted"/>
<protein>
    <submittedName>
        <fullName evidence="1">Uncharacterized protein</fullName>
    </submittedName>
</protein>
<dbReference type="EMBL" id="FOHX01000027">
    <property type="protein sequence ID" value="SEU46501.1"/>
    <property type="molecule type" value="Genomic_DNA"/>
</dbReference>
<sequence length="126" mass="13918">MASFVCVAYVLERAADIMLGDLSLSLEQALTRTIWSGQPANCDDCDQQERYRIAAHVVELYYSDVTYAEPASTGLADIPRGSARSAAREVARLFRQVGDGEHLEGDDPEELALRMWGLARGVELVR</sequence>
<name>A0A1I0LTM5_9ACTN</name>
<gene>
    <name evidence="1" type="ORF">SAMN05421811_12755</name>
</gene>
<accession>A0A1I0LTM5</accession>
<dbReference type="RefSeq" id="WP_091094026.1">
    <property type="nucleotide sequence ID" value="NZ_FOHX01000027.1"/>
</dbReference>
<reference evidence="1 2" key="1">
    <citation type="submission" date="2016-10" db="EMBL/GenBank/DDBJ databases">
        <authorList>
            <person name="de Groot N.N."/>
        </authorList>
    </citation>
    <scope>NUCLEOTIDE SEQUENCE [LARGE SCALE GENOMIC DNA]</scope>
    <source>
        <strain evidence="1 2">CGMCC 4.5598</strain>
    </source>
</reference>
<evidence type="ECO:0000313" key="2">
    <source>
        <dbReference type="Proteomes" id="UP000199361"/>
    </source>
</evidence>
<dbReference type="OrthoDB" id="4709966at2"/>
<organism evidence="1 2">
    <name type="scientific">Nonomuraea wenchangensis</name>
    <dbReference type="NCBI Taxonomy" id="568860"/>
    <lineage>
        <taxon>Bacteria</taxon>
        <taxon>Bacillati</taxon>
        <taxon>Actinomycetota</taxon>
        <taxon>Actinomycetes</taxon>
        <taxon>Streptosporangiales</taxon>
        <taxon>Streptosporangiaceae</taxon>
        <taxon>Nonomuraea</taxon>
    </lineage>
</organism>
<evidence type="ECO:0000313" key="1">
    <source>
        <dbReference type="EMBL" id="SEU46501.1"/>
    </source>
</evidence>
<dbReference type="Proteomes" id="UP000199361">
    <property type="component" value="Unassembled WGS sequence"/>
</dbReference>
<dbReference type="AlphaFoldDB" id="A0A1I0LTM5"/>